<dbReference type="Gene3D" id="1.20.1280.50">
    <property type="match status" value="1"/>
</dbReference>
<reference evidence="3 4" key="1">
    <citation type="submission" date="2019-12" db="EMBL/GenBank/DDBJ databases">
        <title>Draft genome sequence of the ascomycete Xylaria multiplex DSM 110363.</title>
        <authorList>
            <person name="Buettner E."/>
            <person name="Kellner H."/>
        </authorList>
    </citation>
    <scope>NUCLEOTIDE SEQUENCE [LARGE SCALE GENOMIC DNA]</scope>
    <source>
        <strain evidence="3 4">DSM 110363</strain>
    </source>
</reference>
<dbReference type="CDD" id="cd09917">
    <property type="entry name" value="F-box_SF"/>
    <property type="match status" value="1"/>
</dbReference>
<evidence type="ECO:0000313" key="3">
    <source>
        <dbReference type="EMBL" id="KAF2971423.1"/>
    </source>
</evidence>
<dbReference type="Proteomes" id="UP000481858">
    <property type="component" value="Unassembled WGS sequence"/>
</dbReference>
<evidence type="ECO:0000256" key="1">
    <source>
        <dbReference type="SAM" id="MobiDB-lite"/>
    </source>
</evidence>
<organism evidence="3 4">
    <name type="scientific">Xylaria multiplex</name>
    <dbReference type="NCBI Taxonomy" id="323545"/>
    <lineage>
        <taxon>Eukaryota</taxon>
        <taxon>Fungi</taxon>
        <taxon>Dikarya</taxon>
        <taxon>Ascomycota</taxon>
        <taxon>Pezizomycotina</taxon>
        <taxon>Sordariomycetes</taxon>
        <taxon>Xylariomycetidae</taxon>
        <taxon>Xylariales</taxon>
        <taxon>Xylariaceae</taxon>
        <taxon>Xylaria</taxon>
    </lineage>
</organism>
<dbReference type="OrthoDB" id="3800738at2759"/>
<dbReference type="EMBL" id="WUBL01000013">
    <property type="protein sequence ID" value="KAF2971423.1"/>
    <property type="molecule type" value="Genomic_DNA"/>
</dbReference>
<gene>
    <name evidence="3" type="ORF">GQX73_g2167</name>
</gene>
<name>A0A7C8IW09_9PEZI</name>
<proteinExistence type="predicted"/>
<accession>A0A7C8IW09</accession>
<dbReference type="AlphaFoldDB" id="A0A7C8IW09"/>
<dbReference type="InterPro" id="IPR036047">
    <property type="entry name" value="F-box-like_dom_sf"/>
</dbReference>
<feature type="region of interest" description="Disordered" evidence="1">
    <location>
        <begin position="1"/>
        <end position="23"/>
    </location>
</feature>
<protein>
    <recommendedName>
        <fullName evidence="2">F-box domain-containing protein</fullName>
    </recommendedName>
</protein>
<comment type="caution">
    <text evidence="3">The sequence shown here is derived from an EMBL/GenBank/DDBJ whole genome shotgun (WGS) entry which is preliminary data.</text>
</comment>
<evidence type="ECO:0000259" key="2">
    <source>
        <dbReference type="SMART" id="SM00256"/>
    </source>
</evidence>
<sequence>MMARTKQTARKSTGPIPPSRRPFHERSTVVADVWAITEIAENILAHLPMRDLLLVQRVSTGWRELIRSSPVLQELLFMRSRQSQATQKASSDGIPIREFNPLLIKHMPQWFSTNEDAWCQSVKDVPWAQTVSRLVFLRQDASWRHMLLAQPPFTTFESVKQVHAMGGDRLSVGYIEQPDGVCMGLAYDKAVRPVRDGYAALPNHFYTLMDGRPAHDAQVPNEQDGLETSERIFGGVNKFTLFFKTTQGCVGPSYEAGRRMQLDQRQFTSTGFKPVDIVLHSVNYNSTTPGRSFSWWTDDGYYRGMQ</sequence>
<dbReference type="SMART" id="SM00256">
    <property type="entry name" value="FBOX"/>
    <property type="match status" value="1"/>
</dbReference>
<feature type="domain" description="F-box" evidence="2">
    <location>
        <begin position="36"/>
        <end position="75"/>
    </location>
</feature>
<dbReference type="InterPro" id="IPR001810">
    <property type="entry name" value="F-box_dom"/>
</dbReference>
<evidence type="ECO:0000313" key="4">
    <source>
        <dbReference type="Proteomes" id="UP000481858"/>
    </source>
</evidence>
<dbReference type="SUPFAM" id="SSF81383">
    <property type="entry name" value="F-box domain"/>
    <property type="match status" value="1"/>
</dbReference>
<dbReference type="Pfam" id="PF00646">
    <property type="entry name" value="F-box"/>
    <property type="match status" value="1"/>
</dbReference>
<keyword evidence="4" id="KW-1185">Reference proteome</keyword>
<dbReference type="InParanoid" id="A0A7C8IW09"/>